<name>A0A0R2NG69_9LACO</name>
<gene>
    <name evidence="2" type="primary">mecA</name>
    <name evidence="4" type="ORF">IV88_GL000730</name>
</gene>
<dbReference type="Gene3D" id="3.30.70.1950">
    <property type="match status" value="1"/>
</dbReference>
<dbReference type="Pfam" id="PF05389">
    <property type="entry name" value="MecA"/>
    <property type="match status" value="1"/>
</dbReference>
<dbReference type="PIRSF" id="PIRSF029008">
    <property type="entry name" value="MecA"/>
    <property type="match status" value="1"/>
</dbReference>
<evidence type="ECO:0000313" key="5">
    <source>
        <dbReference type="Proteomes" id="UP000051249"/>
    </source>
</evidence>
<proteinExistence type="inferred from homology"/>
<evidence type="ECO:0000256" key="1">
    <source>
        <dbReference type="ARBA" id="ARBA00005397"/>
    </source>
</evidence>
<accession>A0A0R2NG69</accession>
<dbReference type="AlphaFoldDB" id="A0A0R2NG69"/>
<dbReference type="Proteomes" id="UP000051249">
    <property type="component" value="Unassembled WGS sequence"/>
</dbReference>
<protein>
    <recommendedName>
        <fullName evidence="2">Adapter protein MecA</fullName>
    </recommendedName>
</protein>
<evidence type="ECO:0000313" key="4">
    <source>
        <dbReference type="EMBL" id="KRO24815.1"/>
    </source>
</evidence>
<sequence>MEMERINDDTIRVTIGPDDLSERGVSFLDLMGDHQQIENFFYGILEEVDTDHQFSNNDSVTFQVLPNRNGLELYISKNPNEAMGQIIKSAQAGDKESEAELDDVSQFLKHKLSQTDSDTDASDDQDPADFSTFGSDSKSQTTTILKLHDFESLPKIADLMKIEGLESKLYKYENEYYLELTFYSSENSPELIQDQLAIAYEYAVPTKIAPEVLQEHGKVIMAQAALELSRHYFD</sequence>
<reference evidence="4 5" key="1">
    <citation type="journal article" date="2015" name="Genome Announc.">
        <title>Expanding the biotechnology potential of lactobacilli through comparative genomics of 213 strains and associated genera.</title>
        <authorList>
            <person name="Sun Z."/>
            <person name="Harris H.M."/>
            <person name="McCann A."/>
            <person name="Guo C."/>
            <person name="Argimon S."/>
            <person name="Zhang W."/>
            <person name="Yang X."/>
            <person name="Jeffery I.B."/>
            <person name="Cooney J.C."/>
            <person name="Kagawa T.F."/>
            <person name="Liu W."/>
            <person name="Song Y."/>
            <person name="Salvetti E."/>
            <person name="Wrobel A."/>
            <person name="Rasinkangas P."/>
            <person name="Parkhill J."/>
            <person name="Rea M.C."/>
            <person name="O'Sullivan O."/>
            <person name="Ritari J."/>
            <person name="Douillard F.P."/>
            <person name="Paul Ross R."/>
            <person name="Yang R."/>
            <person name="Briner A.E."/>
            <person name="Felis G.E."/>
            <person name="de Vos W.M."/>
            <person name="Barrangou R."/>
            <person name="Klaenhammer T.R."/>
            <person name="Caufield P.W."/>
            <person name="Cui Y."/>
            <person name="Zhang H."/>
            <person name="O'Toole P.W."/>
        </authorList>
    </citation>
    <scope>NUCLEOTIDE SEQUENCE [LARGE SCALE GENOMIC DNA]</scope>
    <source>
        <strain evidence="4 5">DSM 23026</strain>
    </source>
</reference>
<organism evidence="4 5">
    <name type="scientific">Pediococcus argentinicus</name>
    <dbReference type="NCBI Taxonomy" id="480391"/>
    <lineage>
        <taxon>Bacteria</taxon>
        <taxon>Bacillati</taxon>
        <taxon>Bacillota</taxon>
        <taxon>Bacilli</taxon>
        <taxon>Lactobacillales</taxon>
        <taxon>Lactobacillaceae</taxon>
        <taxon>Pediococcus</taxon>
    </lineage>
</organism>
<dbReference type="PANTHER" id="PTHR39161:SF1">
    <property type="entry name" value="ADAPTER PROTEIN MECA 1"/>
    <property type="match status" value="1"/>
</dbReference>
<feature type="compositionally biased region" description="Acidic residues" evidence="3">
    <location>
        <begin position="117"/>
        <end position="127"/>
    </location>
</feature>
<dbReference type="RefSeq" id="WP_057799796.1">
    <property type="nucleotide sequence ID" value="NZ_BJZZ01000019.1"/>
</dbReference>
<dbReference type="InterPro" id="IPR008681">
    <property type="entry name" value="Neg-reg_MecA"/>
</dbReference>
<comment type="domain">
    <text evidence="2">The N-terminal domain probably binds unfolded/aggregated proteins; the C-terminal domain interacts with ClpC.</text>
</comment>
<dbReference type="InterPro" id="IPR038471">
    <property type="entry name" value="MecA_C_sf"/>
</dbReference>
<comment type="function">
    <text evidence="2">Enables the recognition and targeting of unfolded and aggregated proteins to the ClpC protease or to other proteins involved in proteolysis.</text>
</comment>
<comment type="caution">
    <text evidence="4">The sequence shown here is derived from an EMBL/GenBank/DDBJ whole genome shotgun (WGS) entry which is preliminary data.</text>
</comment>
<dbReference type="PANTHER" id="PTHR39161">
    <property type="entry name" value="ADAPTER PROTEIN MECA"/>
    <property type="match status" value="1"/>
</dbReference>
<evidence type="ECO:0000256" key="2">
    <source>
        <dbReference type="HAMAP-Rule" id="MF_01124"/>
    </source>
</evidence>
<dbReference type="GO" id="GO:0030674">
    <property type="term" value="F:protein-macromolecule adaptor activity"/>
    <property type="evidence" value="ECO:0007669"/>
    <property type="project" value="UniProtKB-UniRule"/>
</dbReference>
<feature type="region of interest" description="Disordered" evidence="3">
    <location>
        <begin position="112"/>
        <end position="137"/>
    </location>
</feature>
<dbReference type="EMBL" id="JQCQ01000021">
    <property type="protein sequence ID" value="KRO24815.1"/>
    <property type="molecule type" value="Genomic_DNA"/>
</dbReference>
<comment type="similarity">
    <text evidence="1 2">Belongs to the MecA family.</text>
</comment>
<dbReference type="HAMAP" id="MF_01124">
    <property type="entry name" value="MecA"/>
    <property type="match status" value="1"/>
</dbReference>
<dbReference type="PATRIC" id="fig|480391.4.peg.741"/>
<dbReference type="OrthoDB" id="2360201at2"/>
<evidence type="ECO:0000256" key="3">
    <source>
        <dbReference type="SAM" id="MobiDB-lite"/>
    </source>
</evidence>
<keyword evidence="5" id="KW-1185">Reference proteome</keyword>
<comment type="subunit">
    <text evidence="2">Homodimer.</text>
</comment>